<protein>
    <submittedName>
        <fullName evidence="2">Uncharacterized protein</fullName>
    </submittedName>
</protein>
<evidence type="ECO:0000313" key="2">
    <source>
        <dbReference type="EnsemblMetazoa" id="CLYHEMP006079.1"/>
    </source>
</evidence>
<evidence type="ECO:0000313" key="3">
    <source>
        <dbReference type="Proteomes" id="UP000594262"/>
    </source>
</evidence>
<name>A0A7M5V4S0_9CNID</name>
<feature type="region of interest" description="Disordered" evidence="1">
    <location>
        <begin position="302"/>
        <end position="322"/>
    </location>
</feature>
<evidence type="ECO:0000256" key="1">
    <source>
        <dbReference type="SAM" id="MobiDB-lite"/>
    </source>
</evidence>
<feature type="compositionally biased region" description="Polar residues" evidence="1">
    <location>
        <begin position="415"/>
        <end position="430"/>
    </location>
</feature>
<keyword evidence="3" id="KW-1185">Reference proteome</keyword>
<feature type="compositionally biased region" description="Low complexity" evidence="1">
    <location>
        <begin position="379"/>
        <end position="390"/>
    </location>
</feature>
<reference evidence="2" key="1">
    <citation type="submission" date="2021-01" db="UniProtKB">
        <authorList>
            <consortium name="EnsemblMetazoa"/>
        </authorList>
    </citation>
    <scope>IDENTIFICATION</scope>
</reference>
<feature type="compositionally biased region" description="Basic and acidic residues" evidence="1">
    <location>
        <begin position="142"/>
        <end position="160"/>
    </location>
</feature>
<proteinExistence type="predicted"/>
<organism evidence="2 3">
    <name type="scientific">Clytia hemisphaerica</name>
    <dbReference type="NCBI Taxonomy" id="252671"/>
    <lineage>
        <taxon>Eukaryota</taxon>
        <taxon>Metazoa</taxon>
        <taxon>Cnidaria</taxon>
        <taxon>Hydrozoa</taxon>
        <taxon>Hydroidolina</taxon>
        <taxon>Leptothecata</taxon>
        <taxon>Obeliida</taxon>
        <taxon>Clytiidae</taxon>
        <taxon>Clytia</taxon>
    </lineage>
</organism>
<sequence>ISYTIKMSSLNKNSATKIIKFLSSEANAICFLCQRETSSCYRNRLIKDGVVTTYGKTVEKIFTIRIDRLDFPIMCKNCKRRVTCYAEKQKKLTTAINNGRILVKTYHRDLMKEVKSVSYASQPMNQSTSHDVDDCDSSSDESESKVENVSDKETEHGMESLNLKETEFSKLLDPVSYPEVMLDSSFGSIILKSVREERCRHLSDDDKKNIRQKAIDKLLGKQTNEASTVSETSSPLHTEATVCDDTEIDFHSASNALSVSKDTSLIDQKEAEHTQQNERNSEKAPVTISTLEELKNKVQIESSQNKNIASSSKLPDPESTKDKLKKVKVNLTIQKLTKNTSVAAGLQSELSKKSVTLNLDPTFWNKLKGMNRQDTHLQGSSSSGSSPSKSIVTKRKIVESLTTSGSPLKIRVKESSVQSTIDESKNQNPT</sequence>
<feature type="compositionally biased region" description="Polar residues" evidence="1">
    <location>
        <begin position="302"/>
        <end position="313"/>
    </location>
</feature>
<dbReference type="Proteomes" id="UP000594262">
    <property type="component" value="Unplaced"/>
</dbReference>
<feature type="region of interest" description="Disordered" evidence="1">
    <location>
        <begin position="370"/>
        <end position="430"/>
    </location>
</feature>
<feature type="region of interest" description="Disordered" evidence="1">
    <location>
        <begin position="118"/>
        <end position="160"/>
    </location>
</feature>
<dbReference type="AlphaFoldDB" id="A0A7M5V4S0"/>
<accession>A0A7M5V4S0</accession>
<dbReference type="EnsemblMetazoa" id="CLYHEMT006079.1">
    <property type="protein sequence ID" value="CLYHEMP006079.1"/>
    <property type="gene ID" value="CLYHEMG006079"/>
</dbReference>